<dbReference type="InterPro" id="IPR004007">
    <property type="entry name" value="DhaL_dom"/>
</dbReference>
<comment type="caution">
    <text evidence="8">The sequence shown here is derived from an EMBL/GenBank/DDBJ whole genome shotgun (WGS) entry which is preliminary data.</text>
</comment>
<evidence type="ECO:0000313" key="8">
    <source>
        <dbReference type="EMBL" id="POR36423.1"/>
    </source>
</evidence>
<evidence type="ECO:0000256" key="1">
    <source>
        <dbReference type="ARBA" id="ARBA00022679"/>
    </source>
</evidence>
<sequence length="206" mass="21027">SSSVDPQVAAQKLTTALTSLIAAEPQVTKYDTLVGDGDCGLCLKTGAEAVLAHVQSSPPPTDAVRLVRGIAHVVENSMDGTSGALYAIFLNALASGLQSAAGQAARQPATPQIWAAGLKAALGSLGKYTPAQPGDRTLVDALVPFVDTLGGTLDVRSAVEAARKGCESTKGMEASLGRSVYVSAEGWNSCPDPGAYGLVRLLEGFE</sequence>
<keyword evidence="4" id="KW-0067">ATP-binding</keyword>
<feature type="non-terminal residue" evidence="8">
    <location>
        <position position="1"/>
    </location>
</feature>
<dbReference type="Proteomes" id="UP000237481">
    <property type="component" value="Unassembled WGS sequence"/>
</dbReference>
<dbReference type="FunFam" id="1.25.40.340:FF:000001">
    <property type="entry name" value="Dihydroxyacetone kinase 1"/>
    <property type="match status" value="1"/>
</dbReference>
<evidence type="ECO:0000256" key="2">
    <source>
        <dbReference type="ARBA" id="ARBA00022741"/>
    </source>
</evidence>
<evidence type="ECO:0000313" key="9">
    <source>
        <dbReference type="Proteomes" id="UP000237481"/>
    </source>
</evidence>
<protein>
    <recommendedName>
        <fullName evidence="7">DhaL domain-containing protein</fullName>
    </recommendedName>
</protein>
<evidence type="ECO:0000259" key="7">
    <source>
        <dbReference type="PROSITE" id="PS51480"/>
    </source>
</evidence>
<dbReference type="Gene3D" id="1.25.40.340">
    <property type="match status" value="1"/>
</dbReference>
<dbReference type="AlphaFoldDB" id="A0A2S4L1W1"/>
<dbReference type="SMART" id="SM01120">
    <property type="entry name" value="Dak2"/>
    <property type="match status" value="1"/>
</dbReference>
<dbReference type="STRING" id="94208.A0A2S4L1W1"/>
<dbReference type="GO" id="GO:0050354">
    <property type="term" value="F:triokinase activity"/>
    <property type="evidence" value="ECO:0007669"/>
    <property type="project" value="UniProtKB-EC"/>
</dbReference>
<comment type="catalytic activity">
    <reaction evidence="6">
        <text>dihydroxyacetone + ATP = dihydroxyacetone phosphate + ADP + H(+)</text>
        <dbReference type="Rhea" id="RHEA:15773"/>
        <dbReference type="ChEBI" id="CHEBI:15378"/>
        <dbReference type="ChEBI" id="CHEBI:16016"/>
        <dbReference type="ChEBI" id="CHEBI:30616"/>
        <dbReference type="ChEBI" id="CHEBI:57642"/>
        <dbReference type="ChEBI" id="CHEBI:456216"/>
        <dbReference type="EC" id="2.7.1.29"/>
    </reaction>
</comment>
<dbReference type="Pfam" id="PF02734">
    <property type="entry name" value="Dak2"/>
    <property type="match status" value="1"/>
</dbReference>
<keyword evidence="1" id="KW-0808">Transferase</keyword>
<dbReference type="GO" id="GO:0005524">
    <property type="term" value="F:ATP binding"/>
    <property type="evidence" value="ECO:0007669"/>
    <property type="project" value="UniProtKB-KW"/>
</dbReference>
<feature type="domain" description="DhaL" evidence="7">
    <location>
        <begin position="7"/>
        <end position="206"/>
    </location>
</feature>
<evidence type="ECO:0000256" key="5">
    <source>
        <dbReference type="ARBA" id="ARBA00047974"/>
    </source>
</evidence>
<reference evidence="8 9" key="1">
    <citation type="submission" date="2018-01" db="EMBL/GenBank/DDBJ databases">
        <title>Harnessing the power of phylogenomics to disentangle the directionality and signatures of interkingdom host jumping in the parasitic fungal genus Tolypocladium.</title>
        <authorList>
            <person name="Quandt C.A."/>
            <person name="Patterson W."/>
            <person name="Spatafora J.W."/>
        </authorList>
    </citation>
    <scope>NUCLEOTIDE SEQUENCE [LARGE SCALE GENOMIC DNA]</scope>
    <source>
        <strain evidence="8 9">NRBC 100945</strain>
    </source>
</reference>
<name>A0A2S4L1W1_9HYPO</name>
<accession>A0A2S4L1W1</accession>
<dbReference type="PANTHER" id="PTHR28629">
    <property type="entry name" value="TRIOKINASE/FMN CYCLASE"/>
    <property type="match status" value="1"/>
</dbReference>
<dbReference type="EMBL" id="PKSG01000324">
    <property type="protein sequence ID" value="POR36423.1"/>
    <property type="molecule type" value="Genomic_DNA"/>
</dbReference>
<dbReference type="PANTHER" id="PTHR28629:SF14">
    <property type="entry name" value="DIHYDROXYACETONE KINASE 1"/>
    <property type="match status" value="1"/>
</dbReference>
<comment type="catalytic activity">
    <reaction evidence="5">
        <text>D-glyceraldehyde + ATP = D-glyceraldehyde 3-phosphate + ADP + H(+)</text>
        <dbReference type="Rhea" id="RHEA:13941"/>
        <dbReference type="ChEBI" id="CHEBI:15378"/>
        <dbReference type="ChEBI" id="CHEBI:17378"/>
        <dbReference type="ChEBI" id="CHEBI:30616"/>
        <dbReference type="ChEBI" id="CHEBI:59776"/>
        <dbReference type="ChEBI" id="CHEBI:456216"/>
        <dbReference type="EC" id="2.7.1.28"/>
    </reaction>
</comment>
<dbReference type="GO" id="GO:0005829">
    <property type="term" value="C:cytosol"/>
    <property type="evidence" value="ECO:0007669"/>
    <property type="project" value="TreeGrafter"/>
</dbReference>
<dbReference type="SUPFAM" id="SSF101473">
    <property type="entry name" value="DhaL-like"/>
    <property type="match status" value="1"/>
</dbReference>
<dbReference type="PROSITE" id="PS51480">
    <property type="entry name" value="DHAL"/>
    <property type="match status" value="1"/>
</dbReference>
<keyword evidence="3" id="KW-0418">Kinase</keyword>
<keyword evidence="2" id="KW-0547">Nucleotide-binding</keyword>
<evidence type="ECO:0000256" key="4">
    <source>
        <dbReference type="ARBA" id="ARBA00022840"/>
    </source>
</evidence>
<dbReference type="GO" id="GO:0019563">
    <property type="term" value="P:glycerol catabolic process"/>
    <property type="evidence" value="ECO:0007669"/>
    <property type="project" value="TreeGrafter"/>
</dbReference>
<organism evidence="8 9">
    <name type="scientific">Tolypocladium paradoxum</name>
    <dbReference type="NCBI Taxonomy" id="94208"/>
    <lineage>
        <taxon>Eukaryota</taxon>
        <taxon>Fungi</taxon>
        <taxon>Dikarya</taxon>
        <taxon>Ascomycota</taxon>
        <taxon>Pezizomycotina</taxon>
        <taxon>Sordariomycetes</taxon>
        <taxon>Hypocreomycetidae</taxon>
        <taxon>Hypocreales</taxon>
        <taxon>Ophiocordycipitaceae</taxon>
        <taxon>Tolypocladium</taxon>
    </lineage>
</organism>
<dbReference type="GO" id="GO:0004371">
    <property type="term" value="F:glycerone kinase activity"/>
    <property type="evidence" value="ECO:0007669"/>
    <property type="project" value="UniProtKB-EC"/>
</dbReference>
<evidence type="ECO:0000256" key="6">
    <source>
        <dbReference type="ARBA" id="ARBA00048898"/>
    </source>
</evidence>
<proteinExistence type="predicted"/>
<dbReference type="OrthoDB" id="1724672at2759"/>
<keyword evidence="9" id="KW-1185">Reference proteome</keyword>
<dbReference type="InterPro" id="IPR036117">
    <property type="entry name" value="DhaL_dom_sf"/>
</dbReference>
<dbReference type="InterPro" id="IPR050861">
    <property type="entry name" value="Dihydroxyacetone_Kinase"/>
</dbReference>
<gene>
    <name evidence="8" type="ORF">TPAR_03378</name>
</gene>
<evidence type="ECO:0000256" key="3">
    <source>
        <dbReference type="ARBA" id="ARBA00022777"/>
    </source>
</evidence>